<keyword evidence="1" id="KW-0812">Transmembrane</keyword>
<protein>
    <submittedName>
        <fullName evidence="3">Internalization-related competence protein ComEC/Rec2 protein</fullName>
    </submittedName>
</protein>
<dbReference type="CDD" id="cd07731">
    <property type="entry name" value="ComA-like_MBL-fold"/>
    <property type="match status" value="1"/>
</dbReference>
<dbReference type="InterPro" id="IPR036866">
    <property type="entry name" value="RibonucZ/Hydroxyglut_hydro"/>
</dbReference>
<dbReference type="InterPro" id="IPR035681">
    <property type="entry name" value="ComA-like_MBL"/>
</dbReference>
<organism evidence="3 4">
    <name type="scientific">Candidatus Azambacteria bacterium GW2011_GWA2_45_90</name>
    <dbReference type="NCBI Taxonomy" id="1618614"/>
    <lineage>
        <taxon>Bacteria</taxon>
        <taxon>Candidatus Azamiibacteriota</taxon>
    </lineage>
</organism>
<keyword evidence="1" id="KW-0472">Membrane</keyword>
<evidence type="ECO:0000256" key="1">
    <source>
        <dbReference type="SAM" id="Phobius"/>
    </source>
</evidence>
<dbReference type="InterPro" id="IPR052159">
    <property type="entry name" value="Competence_DNA_uptake"/>
</dbReference>
<dbReference type="AlphaFoldDB" id="A0A0G1NFW6"/>
<dbReference type="SUPFAM" id="SSF56281">
    <property type="entry name" value="Metallo-hydrolase/oxidoreductase"/>
    <property type="match status" value="1"/>
</dbReference>
<accession>A0A0G1NFW6</accession>
<keyword evidence="1" id="KW-1133">Transmembrane helix</keyword>
<dbReference type="Pfam" id="PF00753">
    <property type="entry name" value="Lactamase_B"/>
    <property type="match status" value="1"/>
</dbReference>
<dbReference type="Gene3D" id="3.60.15.10">
    <property type="entry name" value="Ribonuclease Z/Hydroxyacylglutathione hydrolase-like"/>
    <property type="match status" value="1"/>
</dbReference>
<proteinExistence type="predicted"/>
<comment type="caution">
    <text evidence="3">The sequence shown here is derived from an EMBL/GenBank/DDBJ whole genome shotgun (WGS) entry which is preliminary data.</text>
</comment>
<dbReference type="SMART" id="SM00849">
    <property type="entry name" value="Lactamase_B"/>
    <property type="match status" value="1"/>
</dbReference>
<evidence type="ECO:0000313" key="4">
    <source>
        <dbReference type="Proteomes" id="UP000034644"/>
    </source>
</evidence>
<dbReference type="PANTHER" id="PTHR30619">
    <property type="entry name" value="DNA INTERNALIZATION/COMPETENCE PROTEIN COMEC/REC2"/>
    <property type="match status" value="1"/>
</dbReference>
<name>A0A0G1NFW6_9BACT</name>
<dbReference type="InterPro" id="IPR001279">
    <property type="entry name" value="Metallo-B-lactamas"/>
</dbReference>
<evidence type="ECO:0000313" key="3">
    <source>
        <dbReference type="EMBL" id="KKU19391.1"/>
    </source>
</evidence>
<dbReference type="EMBL" id="LCLO01000005">
    <property type="protein sequence ID" value="KKU19391.1"/>
    <property type="molecule type" value="Genomic_DNA"/>
</dbReference>
<dbReference type="PANTHER" id="PTHR30619:SF1">
    <property type="entry name" value="RECOMBINATION PROTEIN 2"/>
    <property type="match status" value="1"/>
</dbReference>
<evidence type="ECO:0000259" key="2">
    <source>
        <dbReference type="SMART" id="SM00849"/>
    </source>
</evidence>
<dbReference type="Proteomes" id="UP000034644">
    <property type="component" value="Unassembled WGS sequence"/>
</dbReference>
<gene>
    <name evidence="3" type="ORF">UX27_C0005G0006</name>
</gene>
<sequence length="294" mass="32267">MKKSRFIKNLKFYFLGFLAATAFLVWFVVLTLPPGDSVSVNYLDVGQGDAIFIQTPAGNQVLVDGGPDSIILSRLGRLMPFYDRSIDLMILTHPQLDHMAGLIEVAKRYKIGRILTTGVLYNSPAFAEWQKVIEEKNISVTIAKKGQKIRLGSGVYFEILHPEKDLAGKYYSGDVNNASIVGRLSFGKNSFLLTGDIEAPVEIGLAAENGANLASDVLKVAHHGSKTSSSEEFLKAVGPKIAVIQVGRKNSYGHPTREVLTRLGQFGTQIFRNDINGTVEILSNGRELKVKTER</sequence>
<feature type="transmembrane region" description="Helical" evidence="1">
    <location>
        <begin position="12"/>
        <end position="32"/>
    </location>
</feature>
<feature type="domain" description="Metallo-beta-lactamase" evidence="2">
    <location>
        <begin position="47"/>
        <end position="248"/>
    </location>
</feature>
<reference evidence="3 4" key="1">
    <citation type="journal article" date="2015" name="Nature">
        <title>rRNA introns, odd ribosomes, and small enigmatic genomes across a large radiation of phyla.</title>
        <authorList>
            <person name="Brown C.T."/>
            <person name="Hug L.A."/>
            <person name="Thomas B.C."/>
            <person name="Sharon I."/>
            <person name="Castelle C.J."/>
            <person name="Singh A."/>
            <person name="Wilkins M.J."/>
            <person name="Williams K.H."/>
            <person name="Banfield J.F."/>
        </authorList>
    </citation>
    <scope>NUCLEOTIDE SEQUENCE [LARGE SCALE GENOMIC DNA]</scope>
</reference>